<comment type="caution">
    <text evidence="3">The sequence shown here is derived from an EMBL/GenBank/DDBJ whole genome shotgun (WGS) entry which is preliminary data.</text>
</comment>
<feature type="repeat" description="PPR" evidence="2">
    <location>
        <begin position="296"/>
        <end position="330"/>
    </location>
</feature>
<dbReference type="Pfam" id="PF13041">
    <property type="entry name" value="PPR_2"/>
    <property type="match status" value="3"/>
</dbReference>
<dbReference type="PROSITE" id="PS51375">
    <property type="entry name" value="PPR"/>
    <property type="match status" value="4"/>
</dbReference>
<evidence type="ECO:0000256" key="2">
    <source>
        <dbReference type="PROSITE-ProRule" id="PRU00708"/>
    </source>
</evidence>
<dbReference type="InterPro" id="IPR011990">
    <property type="entry name" value="TPR-like_helical_dom_sf"/>
</dbReference>
<dbReference type="FunFam" id="1.25.40.10:FF:000427">
    <property type="entry name" value="Pentatricopeptide repeat-containing protein chloroplastic"/>
    <property type="match status" value="1"/>
</dbReference>
<dbReference type="OrthoDB" id="185373at2759"/>
<dbReference type="NCBIfam" id="TIGR00756">
    <property type="entry name" value="PPR"/>
    <property type="match status" value="3"/>
</dbReference>
<protein>
    <submittedName>
        <fullName evidence="3">Uncharacterized protein</fullName>
    </submittedName>
</protein>
<proteinExistence type="predicted"/>
<keyword evidence="1" id="KW-0677">Repeat</keyword>
<evidence type="ECO:0000313" key="3">
    <source>
        <dbReference type="EMBL" id="KAF8390684.1"/>
    </source>
</evidence>
<dbReference type="AlphaFoldDB" id="A0A834YKP5"/>
<dbReference type="GO" id="GO:0009451">
    <property type="term" value="P:RNA modification"/>
    <property type="evidence" value="ECO:0007669"/>
    <property type="project" value="InterPro"/>
</dbReference>
<gene>
    <name evidence="3" type="ORF">HHK36_025211</name>
</gene>
<dbReference type="InterPro" id="IPR046960">
    <property type="entry name" value="PPR_At4g14850-like_plant"/>
</dbReference>
<organism evidence="3 4">
    <name type="scientific">Tetracentron sinense</name>
    <name type="common">Spur-leaf</name>
    <dbReference type="NCBI Taxonomy" id="13715"/>
    <lineage>
        <taxon>Eukaryota</taxon>
        <taxon>Viridiplantae</taxon>
        <taxon>Streptophyta</taxon>
        <taxon>Embryophyta</taxon>
        <taxon>Tracheophyta</taxon>
        <taxon>Spermatophyta</taxon>
        <taxon>Magnoliopsida</taxon>
        <taxon>Trochodendrales</taxon>
        <taxon>Trochodendraceae</taxon>
        <taxon>Tetracentron</taxon>
    </lineage>
</organism>
<keyword evidence="4" id="KW-1185">Reference proteome</keyword>
<sequence length="517" mass="58746">MNNSAVSFNTRISKFIKASENLTLSPRLHRPPEFLHLSLLKKCTHLIQFKQIHTQIIKNPSHQTDSLLPKLVEMLVSLNQLDYARLVFDQMVEPTTFVFNTMVRGYAVGCAAREGFQLYIQMRYRGLEPDTFTYPFLLRACTALSQGKAVHCLILKTQGFGSHIYSQTSLISFYSSHGEMKHARQIFDRMPQRNVVSWTAIITGYVKHNKRYKDGLALFHQMQTVGTDINELTLVTVLSACAHIGAFEMGKWIHGYIERTRIFLNSTLATALLDMYAKCGYINTASRVFEMLPQRSVCTWNSIIVGLGMHGYGDEALERFEQMQRSGTRPDSITFIGVLSACSHSGMVEKGREYFYSMSRDFGIEPNIKHYGCLVDLLGRAGLLDEAYEIVRNMPIEPNGVLWGTLLNACAAHTNVELAETAMEHLIKLEPFNDGNYVLMSNIYAAKGQWNDVAKMRRFMKDSRILKTPGCSLIEINNVVHEFTVGDTVHPQSKEIYSMLYDVVRRLKTQGYIPKTQ</sequence>
<name>A0A834YKP5_TETSI</name>
<accession>A0A834YKP5</accession>
<dbReference type="Pfam" id="PF12854">
    <property type="entry name" value="PPR_1"/>
    <property type="match status" value="1"/>
</dbReference>
<dbReference type="InterPro" id="IPR002885">
    <property type="entry name" value="PPR_rpt"/>
</dbReference>
<evidence type="ECO:0000256" key="1">
    <source>
        <dbReference type="ARBA" id="ARBA00022737"/>
    </source>
</evidence>
<dbReference type="PANTHER" id="PTHR47926:SF537">
    <property type="entry name" value="PENTACOTRIPEPTIDE-REPEAT REGION OF PRORP DOMAIN-CONTAINING PROTEIN"/>
    <property type="match status" value="1"/>
</dbReference>
<dbReference type="Gene3D" id="1.25.40.10">
    <property type="entry name" value="Tetratricopeptide repeat domain"/>
    <property type="match status" value="3"/>
</dbReference>
<dbReference type="Proteomes" id="UP000655225">
    <property type="component" value="Unassembled WGS sequence"/>
</dbReference>
<evidence type="ECO:0000313" key="4">
    <source>
        <dbReference type="Proteomes" id="UP000655225"/>
    </source>
</evidence>
<dbReference type="OMA" id="REYFYSM"/>
<dbReference type="InterPro" id="IPR046849">
    <property type="entry name" value="E2_motif"/>
</dbReference>
<reference evidence="3 4" key="1">
    <citation type="submission" date="2020-04" db="EMBL/GenBank/DDBJ databases">
        <title>Plant Genome Project.</title>
        <authorList>
            <person name="Zhang R.-G."/>
        </authorList>
    </citation>
    <scope>NUCLEOTIDE SEQUENCE [LARGE SCALE GENOMIC DNA]</scope>
    <source>
        <strain evidence="3">YNK0</strain>
        <tissue evidence="3">Leaf</tissue>
    </source>
</reference>
<dbReference type="EMBL" id="JABCRI010000018">
    <property type="protein sequence ID" value="KAF8390684.1"/>
    <property type="molecule type" value="Genomic_DNA"/>
</dbReference>
<dbReference type="FunFam" id="1.25.40.10:FF:000184">
    <property type="entry name" value="Pentatricopeptide repeat-containing protein, chloroplastic"/>
    <property type="match status" value="1"/>
</dbReference>
<dbReference type="GO" id="GO:0003723">
    <property type="term" value="F:RNA binding"/>
    <property type="evidence" value="ECO:0007669"/>
    <property type="project" value="InterPro"/>
</dbReference>
<feature type="repeat" description="PPR" evidence="2">
    <location>
        <begin position="194"/>
        <end position="229"/>
    </location>
</feature>
<dbReference type="PANTHER" id="PTHR47926">
    <property type="entry name" value="PENTATRICOPEPTIDE REPEAT-CONTAINING PROTEIN"/>
    <property type="match status" value="1"/>
</dbReference>
<dbReference type="Pfam" id="PF20430">
    <property type="entry name" value="Eplus_motif"/>
    <property type="match status" value="1"/>
</dbReference>
<feature type="repeat" description="PPR" evidence="2">
    <location>
        <begin position="95"/>
        <end position="129"/>
    </location>
</feature>
<dbReference type="Pfam" id="PF01535">
    <property type="entry name" value="PPR"/>
    <property type="match status" value="1"/>
</dbReference>
<feature type="repeat" description="PPR" evidence="2">
    <location>
        <begin position="331"/>
        <end position="366"/>
    </location>
</feature>
<dbReference type="InterPro" id="IPR046848">
    <property type="entry name" value="E_motif"/>
</dbReference>
<dbReference type="Pfam" id="PF20431">
    <property type="entry name" value="E_motif"/>
    <property type="match status" value="1"/>
</dbReference>